<comment type="caution">
    <text evidence="11">The sequence shown here is derived from an EMBL/GenBank/DDBJ whole genome shotgun (WGS) entry which is preliminary data.</text>
</comment>
<evidence type="ECO:0000256" key="4">
    <source>
        <dbReference type="ARBA" id="ARBA00023141"/>
    </source>
</evidence>
<reference evidence="11 12" key="1">
    <citation type="submission" date="2017-01" db="EMBL/GenBank/DDBJ databases">
        <title>The recent genome duplication of the halophilic yeast Hortaea werneckii: insights from long-read sequencing.</title>
        <authorList>
            <person name="Sinha S."/>
            <person name="Flibotte S."/>
            <person name="Neira M."/>
            <person name="Lenassi M."/>
            <person name="Gostincar C."/>
            <person name="Stajich J.E."/>
            <person name="Nislow C.E."/>
        </authorList>
    </citation>
    <scope>NUCLEOTIDE SEQUENCE [LARGE SCALE GENOMIC DNA]</scope>
    <source>
        <strain evidence="11 12">EXF-2000</strain>
    </source>
</reference>
<organism evidence="11 12">
    <name type="scientific">Hortaea werneckii EXF-2000</name>
    <dbReference type="NCBI Taxonomy" id="1157616"/>
    <lineage>
        <taxon>Eukaryota</taxon>
        <taxon>Fungi</taxon>
        <taxon>Dikarya</taxon>
        <taxon>Ascomycota</taxon>
        <taxon>Pezizomycotina</taxon>
        <taxon>Dothideomycetes</taxon>
        <taxon>Dothideomycetidae</taxon>
        <taxon>Mycosphaerellales</taxon>
        <taxon>Teratosphaeriaceae</taxon>
        <taxon>Hortaea</taxon>
    </lineage>
</organism>
<proteinExistence type="predicted"/>
<feature type="region of interest" description="Disordered" evidence="8">
    <location>
        <begin position="180"/>
        <end position="226"/>
    </location>
</feature>
<name>A0A1Z5T1A0_HORWE</name>
<accession>A0A1Z5T1A0</accession>
<dbReference type="PANTHER" id="PTHR21022:SF19">
    <property type="entry name" value="PREPHENATE DEHYDRATASE-RELATED"/>
    <property type="match status" value="1"/>
</dbReference>
<dbReference type="InterPro" id="IPR002912">
    <property type="entry name" value="ACT_dom"/>
</dbReference>
<feature type="compositionally biased region" description="Low complexity" evidence="8">
    <location>
        <begin position="8"/>
        <end position="27"/>
    </location>
</feature>
<evidence type="ECO:0000313" key="12">
    <source>
        <dbReference type="Proteomes" id="UP000194280"/>
    </source>
</evidence>
<feature type="domain" description="Prephenate dehydratase" evidence="9">
    <location>
        <begin position="80"/>
        <end position="324"/>
    </location>
</feature>
<dbReference type="SUPFAM" id="SSF53850">
    <property type="entry name" value="Periplasmic binding protein-like II"/>
    <property type="match status" value="2"/>
</dbReference>
<feature type="compositionally biased region" description="Low complexity" evidence="8">
    <location>
        <begin position="202"/>
        <end position="215"/>
    </location>
</feature>
<keyword evidence="4" id="KW-0057">Aromatic amino acid biosynthesis</keyword>
<protein>
    <recommendedName>
        <fullName evidence="2">prephenate dehydratase</fullName>
        <ecNumber evidence="2">4.2.1.51</ecNumber>
    </recommendedName>
</protein>
<dbReference type="EMBL" id="MUNK01000157">
    <property type="protein sequence ID" value="OTA28631.1"/>
    <property type="molecule type" value="Genomic_DNA"/>
</dbReference>
<dbReference type="FunCoup" id="A0A1Z5T1A0">
    <property type="interactions" value="213"/>
</dbReference>
<dbReference type="AlphaFoldDB" id="A0A1Z5T1A0"/>
<feature type="region of interest" description="Disordered" evidence="8">
    <location>
        <begin position="331"/>
        <end position="352"/>
    </location>
</feature>
<dbReference type="Pfam" id="PF00800">
    <property type="entry name" value="PDT"/>
    <property type="match status" value="2"/>
</dbReference>
<dbReference type="Proteomes" id="UP000194280">
    <property type="component" value="Unassembled WGS sequence"/>
</dbReference>
<dbReference type="CDD" id="cd04905">
    <property type="entry name" value="ACT_CM-PDT"/>
    <property type="match status" value="1"/>
</dbReference>
<feature type="domain" description="ACT" evidence="10">
    <location>
        <begin position="363"/>
        <end position="442"/>
    </location>
</feature>
<dbReference type="PANTHER" id="PTHR21022">
    <property type="entry name" value="PREPHENATE DEHYDRATASE P PROTEIN"/>
    <property type="match status" value="1"/>
</dbReference>
<dbReference type="VEuPathDB" id="FungiDB:BTJ68_08997"/>
<keyword evidence="6" id="KW-0456">Lyase</keyword>
<feature type="compositionally biased region" description="Basic and acidic residues" evidence="8">
    <location>
        <begin position="186"/>
        <end position="198"/>
    </location>
</feature>
<dbReference type="CDD" id="cd13532">
    <property type="entry name" value="PBP2_PDT_like"/>
    <property type="match status" value="1"/>
</dbReference>
<keyword evidence="3" id="KW-0028">Amino-acid biosynthesis</keyword>
<evidence type="ECO:0000313" key="11">
    <source>
        <dbReference type="EMBL" id="OTA28631.1"/>
    </source>
</evidence>
<feature type="region of interest" description="Disordered" evidence="8">
    <location>
        <begin position="1"/>
        <end position="41"/>
    </location>
</feature>
<dbReference type="Gene3D" id="3.30.70.260">
    <property type="match status" value="1"/>
</dbReference>
<dbReference type="GO" id="GO:0005737">
    <property type="term" value="C:cytoplasm"/>
    <property type="evidence" value="ECO:0007669"/>
    <property type="project" value="TreeGrafter"/>
</dbReference>
<sequence length="450" mass="47703">MSAPRVQPANDAAATATVPAADGTDTPEMAAKQPEPKGGLLAKRAVEKKATTLKAAAPNKPRISSPLTVGVSAETSSLPSRAASPTPVAFTAMATLGHFPGPQYDVRPLTTIEDVFAAVQSGQAAYGVVPFENSSNGSVVFTLDLFADLHGRYPDILVWDEIYLAVHHCLLGHIPQTEPAAKSAKVQKDSEGKEEKGPDATLPHLPSHQQPPSQSGQVTPTQAVPQPATARVQPFHPLTHVKKLYSHPQAWGQCKNFLAAYLKGTERQDVSSTSKAAQLVGEDATGTSAAISSRIAAELNGLDVLAQGIEDNEGNSTRFFVVRRQSSAADAVAGRTTAAEGERPGTATADDEGEKAAGFKTLVTFTVDHGEPGALADCLEIFKKYGLNLTSINTRPSGEAAWHYIFFVEFMGRKLAEGQGGAVNEALQELDRVAKSWRWLGSWENALVKP</sequence>
<comment type="pathway">
    <text evidence="1">Amino-acid biosynthesis; L-phenylalanine biosynthesis; phenylpyruvate from prephenate: step 1/1.</text>
</comment>
<evidence type="ECO:0000259" key="9">
    <source>
        <dbReference type="PROSITE" id="PS51171"/>
    </source>
</evidence>
<evidence type="ECO:0000256" key="6">
    <source>
        <dbReference type="ARBA" id="ARBA00023239"/>
    </source>
</evidence>
<evidence type="ECO:0000256" key="3">
    <source>
        <dbReference type="ARBA" id="ARBA00022605"/>
    </source>
</evidence>
<dbReference type="STRING" id="1157616.A0A1Z5T1A0"/>
<comment type="catalytic activity">
    <reaction evidence="7">
        <text>prephenate + H(+) = 3-phenylpyruvate + CO2 + H2O</text>
        <dbReference type="Rhea" id="RHEA:21648"/>
        <dbReference type="ChEBI" id="CHEBI:15377"/>
        <dbReference type="ChEBI" id="CHEBI:15378"/>
        <dbReference type="ChEBI" id="CHEBI:16526"/>
        <dbReference type="ChEBI" id="CHEBI:18005"/>
        <dbReference type="ChEBI" id="CHEBI:29934"/>
        <dbReference type="EC" id="4.2.1.51"/>
    </reaction>
</comment>
<evidence type="ECO:0000259" key="10">
    <source>
        <dbReference type="PROSITE" id="PS51671"/>
    </source>
</evidence>
<keyword evidence="5" id="KW-0584">Phenylalanine biosynthesis</keyword>
<evidence type="ECO:0000256" key="7">
    <source>
        <dbReference type="ARBA" id="ARBA00047848"/>
    </source>
</evidence>
<dbReference type="SUPFAM" id="SSF55021">
    <property type="entry name" value="ACT-like"/>
    <property type="match status" value="1"/>
</dbReference>
<evidence type="ECO:0000256" key="5">
    <source>
        <dbReference type="ARBA" id="ARBA00023222"/>
    </source>
</evidence>
<dbReference type="PROSITE" id="PS51171">
    <property type="entry name" value="PREPHENATE_DEHYDR_3"/>
    <property type="match status" value="1"/>
</dbReference>
<dbReference type="FunFam" id="3.40.190.10:FF:000034">
    <property type="entry name" value="Chorismate mutase/prephenate dehydratase"/>
    <property type="match status" value="1"/>
</dbReference>
<dbReference type="PROSITE" id="PS51671">
    <property type="entry name" value="ACT"/>
    <property type="match status" value="1"/>
</dbReference>
<dbReference type="InterPro" id="IPR045865">
    <property type="entry name" value="ACT-like_dom_sf"/>
</dbReference>
<evidence type="ECO:0000256" key="2">
    <source>
        <dbReference type="ARBA" id="ARBA00013147"/>
    </source>
</evidence>
<dbReference type="InParanoid" id="A0A1Z5T1A0"/>
<dbReference type="GO" id="GO:0004664">
    <property type="term" value="F:prephenate dehydratase activity"/>
    <property type="evidence" value="ECO:0007669"/>
    <property type="project" value="UniProtKB-EC"/>
</dbReference>
<dbReference type="OrthoDB" id="983542at2759"/>
<dbReference type="Gene3D" id="3.40.190.10">
    <property type="entry name" value="Periplasmic binding protein-like II"/>
    <property type="match status" value="2"/>
</dbReference>
<dbReference type="InterPro" id="IPR001086">
    <property type="entry name" value="Preph_deHydtase"/>
</dbReference>
<keyword evidence="12" id="KW-1185">Reference proteome</keyword>
<dbReference type="GO" id="GO:0009094">
    <property type="term" value="P:L-phenylalanine biosynthetic process"/>
    <property type="evidence" value="ECO:0007669"/>
    <property type="project" value="UniProtKB-KW"/>
</dbReference>
<evidence type="ECO:0000256" key="1">
    <source>
        <dbReference type="ARBA" id="ARBA00004741"/>
    </source>
</evidence>
<evidence type="ECO:0000256" key="8">
    <source>
        <dbReference type="SAM" id="MobiDB-lite"/>
    </source>
</evidence>
<dbReference type="EC" id="4.2.1.51" evidence="2"/>
<gene>
    <name evidence="11" type="ORF">BTJ68_08997</name>
</gene>